<evidence type="ECO:0000313" key="1">
    <source>
        <dbReference type="EMBL" id="KAF2621196.1"/>
    </source>
</evidence>
<protein>
    <submittedName>
        <fullName evidence="1">Uncharacterized protein</fullName>
    </submittedName>
</protein>
<comment type="caution">
    <text evidence="1">The sequence shown here is derived from an EMBL/GenBank/DDBJ whole genome shotgun (WGS) entry which is preliminary data.</text>
</comment>
<keyword evidence="2" id="KW-1185">Reference proteome</keyword>
<sequence>MRGSISGTPQYMSALCHILAPSENAGLAHAQITKTSAQGSLQCGRGSRYGRGDRRYAYSDSAGVTCPQLRRSNAHYNTSSWNRSTIGFESIVRSLMHEAIPSQNATYTLTTNESALDRTYTAFVNNFGAAKTLVIPTGLAGCGWTKFASISSMFWSGTTRSNS</sequence>
<evidence type="ECO:0000313" key="2">
    <source>
        <dbReference type="Proteomes" id="UP000799754"/>
    </source>
</evidence>
<organism evidence="1 2">
    <name type="scientific">Macroventuria anomochaeta</name>
    <dbReference type="NCBI Taxonomy" id="301207"/>
    <lineage>
        <taxon>Eukaryota</taxon>
        <taxon>Fungi</taxon>
        <taxon>Dikarya</taxon>
        <taxon>Ascomycota</taxon>
        <taxon>Pezizomycotina</taxon>
        <taxon>Dothideomycetes</taxon>
        <taxon>Pleosporomycetidae</taxon>
        <taxon>Pleosporales</taxon>
        <taxon>Pleosporineae</taxon>
        <taxon>Didymellaceae</taxon>
        <taxon>Macroventuria</taxon>
    </lineage>
</organism>
<proteinExistence type="predicted"/>
<dbReference type="Proteomes" id="UP000799754">
    <property type="component" value="Unassembled WGS sequence"/>
</dbReference>
<gene>
    <name evidence="1" type="ORF">BU25DRAFT_416297</name>
</gene>
<name>A0ACB6RH43_9PLEO</name>
<dbReference type="EMBL" id="MU006759">
    <property type="protein sequence ID" value="KAF2621196.1"/>
    <property type="molecule type" value="Genomic_DNA"/>
</dbReference>
<reference evidence="1" key="1">
    <citation type="journal article" date="2020" name="Stud. Mycol.">
        <title>101 Dothideomycetes genomes: a test case for predicting lifestyles and emergence of pathogens.</title>
        <authorList>
            <person name="Haridas S."/>
            <person name="Albert R."/>
            <person name="Binder M."/>
            <person name="Bloem J."/>
            <person name="Labutti K."/>
            <person name="Salamov A."/>
            <person name="Andreopoulos B."/>
            <person name="Baker S."/>
            <person name="Barry K."/>
            <person name="Bills G."/>
            <person name="Bluhm B."/>
            <person name="Cannon C."/>
            <person name="Castanera R."/>
            <person name="Culley D."/>
            <person name="Daum C."/>
            <person name="Ezra D."/>
            <person name="Gonzalez J."/>
            <person name="Henrissat B."/>
            <person name="Kuo A."/>
            <person name="Liang C."/>
            <person name="Lipzen A."/>
            <person name="Lutzoni F."/>
            <person name="Magnuson J."/>
            <person name="Mondo S."/>
            <person name="Nolan M."/>
            <person name="Ohm R."/>
            <person name="Pangilinan J."/>
            <person name="Park H.-J."/>
            <person name="Ramirez L."/>
            <person name="Alfaro M."/>
            <person name="Sun H."/>
            <person name="Tritt A."/>
            <person name="Yoshinaga Y."/>
            <person name="Zwiers L.-H."/>
            <person name="Turgeon B."/>
            <person name="Goodwin S."/>
            <person name="Spatafora J."/>
            <person name="Crous P."/>
            <person name="Grigoriev I."/>
        </authorList>
    </citation>
    <scope>NUCLEOTIDE SEQUENCE</scope>
    <source>
        <strain evidence="1">CBS 525.71</strain>
    </source>
</reference>
<accession>A0ACB6RH43</accession>